<dbReference type="RefSeq" id="WP_192461495.1">
    <property type="nucleotide sequence ID" value="NZ_JACYFJ010000002.1"/>
</dbReference>
<reference evidence="3" key="1">
    <citation type="journal article" date="2019" name="Int. J. Syst. Evol. Microbiol.">
        <title>The Global Catalogue of Microorganisms (GCM) 10K type strain sequencing project: providing services to taxonomists for standard genome sequencing and annotation.</title>
        <authorList>
            <consortium name="The Broad Institute Genomics Platform"/>
            <consortium name="The Broad Institute Genome Sequencing Center for Infectious Disease"/>
            <person name="Wu L."/>
            <person name="Ma J."/>
        </authorList>
    </citation>
    <scope>NUCLEOTIDE SEQUENCE [LARGE SCALE GENOMIC DNA]</scope>
    <source>
        <strain evidence="3">CECT 7477</strain>
    </source>
</reference>
<evidence type="ECO:0000256" key="1">
    <source>
        <dbReference type="SAM" id="Phobius"/>
    </source>
</evidence>
<keyword evidence="3" id="KW-1185">Reference proteome</keyword>
<dbReference type="EMBL" id="JBHSAW010000010">
    <property type="protein sequence ID" value="MFC4096748.1"/>
    <property type="molecule type" value="Genomic_DNA"/>
</dbReference>
<evidence type="ECO:0000313" key="3">
    <source>
        <dbReference type="Proteomes" id="UP001595814"/>
    </source>
</evidence>
<evidence type="ECO:0000313" key="2">
    <source>
        <dbReference type="EMBL" id="MFC4096748.1"/>
    </source>
</evidence>
<keyword evidence="1" id="KW-0812">Transmembrane</keyword>
<protein>
    <submittedName>
        <fullName evidence="2">DUF2254 domain-containing protein</fullName>
    </submittedName>
</protein>
<organism evidence="2 3">
    <name type="scientific">Euzebyella saccharophila</name>
    <dbReference type="NCBI Taxonomy" id="679664"/>
    <lineage>
        <taxon>Bacteria</taxon>
        <taxon>Pseudomonadati</taxon>
        <taxon>Bacteroidota</taxon>
        <taxon>Flavobacteriia</taxon>
        <taxon>Flavobacteriales</taxon>
        <taxon>Flavobacteriaceae</taxon>
        <taxon>Euzebyella</taxon>
    </lineage>
</organism>
<keyword evidence="1" id="KW-1133">Transmembrane helix</keyword>
<feature type="transmembrane region" description="Helical" evidence="1">
    <location>
        <begin position="57"/>
        <end position="81"/>
    </location>
</feature>
<dbReference type="Pfam" id="PF10011">
    <property type="entry name" value="DUF2254"/>
    <property type="match status" value="1"/>
</dbReference>
<comment type="caution">
    <text evidence="2">The sequence shown here is derived from an EMBL/GenBank/DDBJ whole genome shotgun (WGS) entry which is preliminary data.</text>
</comment>
<name>A0ABV8JPF0_9FLAO</name>
<proteinExistence type="predicted"/>
<feature type="transmembrane region" description="Helical" evidence="1">
    <location>
        <begin position="102"/>
        <end position="123"/>
    </location>
</feature>
<gene>
    <name evidence="2" type="ORF">ACFOUT_12745</name>
</gene>
<feature type="transmembrane region" description="Helical" evidence="1">
    <location>
        <begin position="135"/>
        <end position="154"/>
    </location>
</feature>
<sequence>MVRILSIIRRVINSISFLTFCIAFAFGLLAVLLVAFNPDFLDDYPSLAISDVESIKFILSFTIGGIFTLTIFSYTMVMDVLNRSISNYSPRLIPLILREKHHQVILGVTSGTIVYCLVMAAFISSDNHDKFPSVAAPLAILMGIISILLFIYFIHSVSQTIHVNYVLRKSFLNTKNRMQHLIDLPFEKIKELRPESFWKEHICFPQCGYLNSIRTQKLISLSEEHKIELKLLKNMGSFVLEGEPVLAVSREVGDKIRKELMRCISIDRAEAIEVIEVGFKHLVEVGVKASSPAVNDPGTALMSIDYLTQLLIHRKNIEEFTAMKSDKGGILFFSLVPIETLKELCFAEMEHFMGEDPILHRKLAWSKKILKNL</sequence>
<keyword evidence="1" id="KW-0472">Membrane</keyword>
<accession>A0ABV8JPF0</accession>
<feature type="transmembrane region" description="Helical" evidence="1">
    <location>
        <begin position="12"/>
        <end position="37"/>
    </location>
</feature>
<dbReference type="Proteomes" id="UP001595814">
    <property type="component" value="Unassembled WGS sequence"/>
</dbReference>
<dbReference type="InterPro" id="IPR018723">
    <property type="entry name" value="DUF2254_membrane"/>
</dbReference>